<evidence type="ECO:0000313" key="1">
    <source>
        <dbReference type="EMBL" id="TWT31154.1"/>
    </source>
</evidence>
<dbReference type="Proteomes" id="UP000316714">
    <property type="component" value="Unassembled WGS sequence"/>
</dbReference>
<dbReference type="RefSeq" id="WP_146568342.1">
    <property type="nucleotide sequence ID" value="NZ_SIHJ01000004.1"/>
</dbReference>
<reference evidence="1 2" key="1">
    <citation type="submission" date="2019-02" db="EMBL/GenBank/DDBJ databases">
        <title>Deep-cultivation of Planctomycetes and their phenomic and genomic characterization uncovers novel biology.</title>
        <authorList>
            <person name="Wiegand S."/>
            <person name="Jogler M."/>
            <person name="Boedeker C."/>
            <person name="Pinto D."/>
            <person name="Vollmers J."/>
            <person name="Rivas-Marin E."/>
            <person name="Kohn T."/>
            <person name="Peeters S.H."/>
            <person name="Heuer A."/>
            <person name="Rast P."/>
            <person name="Oberbeckmann S."/>
            <person name="Bunk B."/>
            <person name="Jeske O."/>
            <person name="Meyerdierks A."/>
            <person name="Storesund J.E."/>
            <person name="Kallscheuer N."/>
            <person name="Luecker S."/>
            <person name="Lage O.M."/>
            <person name="Pohl T."/>
            <person name="Merkel B.J."/>
            <person name="Hornburger P."/>
            <person name="Mueller R.-W."/>
            <person name="Bruemmer F."/>
            <person name="Labrenz M."/>
            <person name="Spormann A.M."/>
            <person name="Op Den Camp H."/>
            <person name="Overmann J."/>
            <person name="Amann R."/>
            <person name="Jetten M.S.M."/>
            <person name="Mascher T."/>
            <person name="Medema M.H."/>
            <person name="Devos D.P."/>
            <person name="Kaster A.-K."/>
            <person name="Ovreas L."/>
            <person name="Rohde M."/>
            <person name="Galperin M.Y."/>
            <person name="Jogler C."/>
        </authorList>
    </citation>
    <scope>NUCLEOTIDE SEQUENCE [LARGE SCALE GENOMIC DNA]</scope>
    <source>
        <strain evidence="1 2">KOR34</strain>
    </source>
</reference>
<dbReference type="AlphaFoldDB" id="A0A5C5UXS7"/>
<sequence length="237" mass="25869">MAGFLYFLPDEPTKPTGDRLRELELGHLDGAQLGVVESKSPDGATTGLLVADRSALGEHTLQVDDDAQEWAETPAGWWLGFIKAEKPTPEQLRGGDLLPGYWVSLADGNKWALPIVREVNDQGDPKCGVPARLVRDRVTRDLVPGPPAKPYQYLWDATEWAWQAMVAEQEVDEIEAEQTTAMLLGANYRVGPEELLALGAWSTNVRPEGLLALSIGYPAWADWKSQQAEAVVAGPGE</sequence>
<dbReference type="OrthoDB" id="271728at2"/>
<keyword evidence="2" id="KW-1185">Reference proteome</keyword>
<dbReference type="EMBL" id="SIHJ01000004">
    <property type="protein sequence ID" value="TWT31154.1"/>
    <property type="molecule type" value="Genomic_DNA"/>
</dbReference>
<name>A0A5C5UXS7_9BACT</name>
<evidence type="ECO:0000313" key="2">
    <source>
        <dbReference type="Proteomes" id="UP000316714"/>
    </source>
</evidence>
<accession>A0A5C5UXS7</accession>
<gene>
    <name evidence="1" type="ORF">KOR34_45300</name>
</gene>
<protein>
    <submittedName>
        <fullName evidence="1">Uncharacterized protein</fullName>
    </submittedName>
</protein>
<organism evidence="1 2">
    <name type="scientific">Posidoniimonas corsicana</name>
    <dbReference type="NCBI Taxonomy" id="1938618"/>
    <lineage>
        <taxon>Bacteria</taxon>
        <taxon>Pseudomonadati</taxon>
        <taxon>Planctomycetota</taxon>
        <taxon>Planctomycetia</taxon>
        <taxon>Pirellulales</taxon>
        <taxon>Lacipirellulaceae</taxon>
        <taxon>Posidoniimonas</taxon>
    </lineage>
</organism>
<proteinExistence type="predicted"/>
<comment type="caution">
    <text evidence="1">The sequence shown here is derived from an EMBL/GenBank/DDBJ whole genome shotgun (WGS) entry which is preliminary data.</text>
</comment>